<dbReference type="PANTHER" id="PTHR38926">
    <property type="entry name" value="F-BOX DOMAIN CONTAINING PROTEIN, EXPRESSED"/>
    <property type="match status" value="1"/>
</dbReference>
<sequence length="646" mass="73903">MPILQPAVTKASLRTIHSLDHGKVAAVKRLLDEGEDRIQSLDIEIGRLRNLYSSLSLRTQQLSGFVKSHKALLSPSNRLPFDILLEIFYYCLPIAHNVTMSIDLPPLSLARVSKRWRDIIYSSPRLWTTLHIVARPLNALLFSQRSRAILGAIESWINRSGVLPISIFMYHDTQSIHLGARTSNYMVKPYLDIIARHSRRLKSLHLMLRDVDWTQLLSPFSSSDFPKLENLYIRDHPKSTNWHDPPDIRVISALAHDQGLLRAPKLWRLDIPSYLANRLGEKMQWRNLTSLYISYWAIQFGDFVRIASQCPNLSECLIRLLYICDWPDSVGNASIGGPLSFALPNLRSLAILGTHHSDFTVSDLFRRISAPSLKHLTWKRSCHRETWSFTPLSYMEAGLVQSLKTFFSRLVTPLEELDLWLDPISEEALIAILKCVPGLKRLSTGGSVRMDTLPRRRWRKDTPHGHPPSPIPYLFDDTILLGLIPGRMPQVDARLRVLPVYHGLSDEPYDLTCLCPQLEILRYFSLAKFRYMFLLKLVRSRTSSHHKNGVGRLRYISIIFPFSAQPLGLYETEESELLKELEVLGREAGVRVNIVHTSDAAVIQAARDLREAKNIQAGESGPRSLYPSPFVSRDHLLDRWEYIPSR</sequence>
<evidence type="ECO:0000259" key="2">
    <source>
        <dbReference type="Pfam" id="PF12937"/>
    </source>
</evidence>
<dbReference type="InterPro" id="IPR001810">
    <property type="entry name" value="F-box_dom"/>
</dbReference>
<evidence type="ECO:0000256" key="1">
    <source>
        <dbReference type="SAM" id="Coils"/>
    </source>
</evidence>
<dbReference type="Gene3D" id="3.80.10.10">
    <property type="entry name" value="Ribonuclease Inhibitor"/>
    <property type="match status" value="1"/>
</dbReference>
<proteinExistence type="predicted"/>
<dbReference type="PANTHER" id="PTHR38926:SF5">
    <property type="entry name" value="F-BOX AND LEUCINE-RICH REPEAT PROTEIN 6"/>
    <property type="match status" value="1"/>
</dbReference>
<dbReference type="Gene3D" id="1.20.1280.50">
    <property type="match status" value="1"/>
</dbReference>
<feature type="coiled-coil region" evidence="1">
    <location>
        <begin position="24"/>
        <end position="51"/>
    </location>
</feature>
<evidence type="ECO:0000313" key="4">
    <source>
        <dbReference type="Proteomes" id="UP001213000"/>
    </source>
</evidence>
<keyword evidence="4" id="KW-1185">Reference proteome</keyword>
<dbReference type="SUPFAM" id="SSF52047">
    <property type="entry name" value="RNI-like"/>
    <property type="match status" value="1"/>
</dbReference>
<dbReference type="Pfam" id="PF12937">
    <property type="entry name" value="F-box-like"/>
    <property type="match status" value="1"/>
</dbReference>
<comment type="caution">
    <text evidence="3">The sequence shown here is derived from an EMBL/GenBank/DDBJ whole genome shotgun (WGS) entry which is preliminary data.</text>
</comment>
<dbReference type="EMBL" id="JANIEX010000804">
    <property type="protein sequence ID" value="KAJ3563032.1"/>
    <property type="molecule type" value="Genomic_DNA"/>
</dbReference>
<feature type="domain" description="F-box" evidence="2">
    <location>
        <begin position="77"/>
        <end position="132"/>
    </location>
</feature>
<dbReference type="InterPro" id="IPR032675">
    <property type="entry name" value="LRR_dom_sf"/>
</dbReference>
<organism evidence="3 4">
    <name type="scientific">Leucocoprinus birnbaumii</name>
    <dbReference type="NCBI Taxonomy" id="56174"/>
    <lineage>
        <taxon>Eukaryota</taxon>
        <taxon>Fungi</taxon>
        <taxon>Dikarya</taxon>
        <taxon>Basidiomycota</taxon>
        <taxon>Agaricomycotina</taxon>
        <taxon>Agaricomycetes</taxon>
        <taxon>Agaricomycetidae</taxon>
        <taxon>Agaricales</taxon>
        <taxon>Agaricineae</taxon>
        <taxon>Agaricaceae</taxon>
        <taxon>Leucocoprinus</taxon>
    </lineage>
</organism>
<dbReference type="InterPro" id="IPR036047">
    <property type="entry name" value="F-box-like_dom_sf"/>
</dbReference>
<dbReference type="AlphaFoldDB" id="A0AAD5VKT7"/>
<name>A0AAD5VKT7_9AGAR</name>
<dbReference type="SUPFAM" id="SSF81383">
    <property type="entry name" value="F-box domain"/>
    <property type="match status" value="1"/>
</dbReference>
<gene>
    <name evidence="3" type="ORF">NP233_g9209</name>
</gene>
<reference evidence="3" key="1">
    <citation type="submission" date="2022-07" db="EMBL/GenBank/DDBJ databases">
        <title>Genome Sequence of Leucocoprinus birnbaumii.</title>
        <authorList>
            <person name="Buettner E."/>
        </authorList>
    </citation>
    <scope>NUCLEOTIDE SEQUENCE</scope>
    <source>
        <strain evidence="3">VT141</strain>
    </source>
</reference>
<dbReference type="Proteomes" id="UP001213000">
    <property type="component" value="Unassembled WGS sequence"/>
</dbReference>
<accession>A0AAD5VKT7</accession>
<evidence type="ECO:0000313" key="3">
    <source>
        <dbReference type="EMBL" id="KAJ3563032.1"/>
    </source>
</evidence>
<keyword evidence="1" id="KW-0175">Coiled coil</keyword>
<dbReference type="CDD" id="cd09917">
    <property type="entry name" value="F-box_SF"/>
    <property type="match status" value="1"/>
</dbReference>
<protein>
    <recommendedName>
        <fullName evidence="2">F-box domain-containing protein</fullName>
    </recommendedName>
</protein>